<organism evidence="3 4">
    <name type="scientific">Aduncisulcus paluster</name>
    <dbReference type="NCBI Taxonomy" id="2918883"/>
    <lineage>
        <taxon>Eukaryota</taxon>
        <taxon>Metamonada</taxon>
        <taxon>Carpediemonas-like organisms</taxon>
        <taxon>Aduncisulcus</taxon>
    </lineage>
</organism>
<keyword evidence="1 3" id="KW-0647">Proteasome</keyword>
<proteinExistence type="predicted"/>
<dbReference type="PANTHER" id="PTHR10539:SF0">
    <property type="entry name" value="26S PROTEASOME NON-ATPASE REGULATORY SUBUNIT 13"/>
    <property type="match status" value="1"/>
</dbReference>
<evidence type="ECO:0000313" key="3">
    <source>
        <dbReference type="EMBL" id="GKT26080.1"/>
    </source>
</evidence>
<feature type="domain" description="PSD13 N-terminal" evidence="2">
    <location>
        <begin position="2"/>
        <end position="222"/>
    </location>
</feature>
<name>A0ABQ5K484_9EUKA</name>
<accession>A0ABQ5K484</accession>
<keyword evidence="4" id="KW-1185">Reference proteome</keyword>
<dbReference type="PANTHER" id="PTHR10539">
    <property type="entry name" value="26S PROTEASOME NON-ATPASE REGULATORY SUBUNIT 13"/>
    <property type="match status" value="1"/>
</dbReference>
<dbReference type="InterPro" id="IPR054179">
    <property type="entry name" value="PSD13_N"/>
</dbReference>
<dbReference type="GO" id="GO:0000502">
    <property type="term" value="C:proteasome complex"/>
    <property type="evidence" value="ECO:0007669"/>
    <property type="project" value="UniProtKB-KW"/>
</dbReference>
<evidence type="ECO:0000313" key="4">
    <source>
        <dbReference type="Proteomes" id="UP001057375"/>
    </source>
</evidence>
<dbReference type="EMBL" id="BQXS01012635">
    <property type="protein sequence ID" value="GKT26080.1"/>
    <property type="molecule type" value="Genomic_DNA"/>
</dbReference>
<dbReference type="Pfam" id="PF22037">
    <property type="entry name" value="PSD13_N"/>
    <property type="match status" value="1"/>
</dbReference>
<sequence length="371" mass="42263">MEKLKEFAGKRYWHQYSVELNRLYNNLEFRREVNLLDFFLSSVTPYIKNIAPLNTAMYAFVAILEDIPLETHKSFIEDVFYSLRETKDENAALLGRCLVLHFLLVSSGAPLSVIGKHLFQLSKIISSSAPPLLNCALMYCITIFHKKCEHYDGFYRSLIEFWGYARKAGIALDDKLILSFAIDGAKSLMLSTSVWDISPFLEHPLAHSISASKDYAFLLHLLSVIKDGNVILFDEWMGNKDNLVKFESNIALHVLASKQREMREKTSIFGLLTLFLKREGMSRRASFDEIASLCGISRKDVFELVMKANESGVIDVEIEWSEARGEDIVCLKKTAARVLSRKEIGMLLKKYDRLDDHVSDAIRMLEGIVGV</sequence>
<evidence type="ECO:0000259" key="2">
    <source>
        <dbReference type="Pfam" id="PF22037"/>
    </source>
</evidence>
<dbReference type="Proteomes" id="UP001057375">
    <property type="component" value="Unassembled WGS sequence"/>
</dbReference>
<protein>
    <submittedName>
        <fullName evidence="3">26S Proteasome non-ATPase regulatory subunit 13 like protein</fullName>
    </submittedName>
</protein>
<reference evidence="3" key="1">
    <citation type="submission" date="2022-03" db="EMBL/GenBank/DDBJ databases">
        <title>Draft genome sequence of Aduncisulcus paluster, a free-living microaerophilic Fornicata.</title>
        <authorList>
            <person name="Yuyama I."/>
            <person name="Kume K."/>
            <person name="Tamura T."/>
            <person name="Inagaki Y."/>
            <person name="Hashimoto T."/>
        </authorList>
    </citation>
    <scope>NUCLEOTIDE SEQUENCE</scope>
    <source>
        <strain evidence="3">NY0171</strain>
    </source>
</reference>
<comment type="caution">
    <text evidence="3">The sequence shown here is derived from an EMBL/GenBank/DDBJ whole genome shotgun (WGS) entry which is preliminary data.</text>
</comment>
<gene>
    <name evidence="3" type="ORF">ADUPG1_013232</name>
</gene>
<dbReference type="InterPro" id="IPR035298">
    <property type="entry name" value="PSMD13"/>
</dbReference>
<evidence type="ECO:0000256" key="1">
    <source>
        <dbReference type="ARBA" id="ARBA00022942"/>
    </source>
</evidence>